<protein>
    <submittedName>
        <fullName evidence="3">Formate acetyltransferase</fullName>
        <ecNumber evidence="3">2.3.1.54</ecNumber>
    </submittedName>
</protein>
<name>A0A645E925_9ZZZZ</name>
<accession>A0A645E925</accession>
<keyword evidence="1" id="KW-0556">Organic radical</keyword>
<dbReference type="SUPFAM" id="SSF51998">
    <property type="entry name" value="PFL-like glycyl radical enzymes"/>
    <property type="match status" value="1"/>
</dbReference>
<dbReference type="Pfam" id="PF01228">
    <property type="entry name" value="Gly_radical"/>
    <property type="match status" value="1"/>
</dbReference>
<dbReference type="EMBL" id="VSSQ01043892">
    <property type="protein sequence ID" value="MPM97648.1"/>
    <property type="molecule type" value="Genomic_DNA"/>
</dbReference>
<organism evidence="3">
    <name type="scientific">bioreactor metagenome</name>
    <dbReference type="NCBI Taxonomy" id="1076179"/>
    <lineage>
        <taxon>unclassified sequences</taxon>
        <taxon>metagenomes</taxon>
        <taxon>ecological metagenomes</taxon>
    </lineage>
</organism>
<dbReference type="PROSITE" id="PS00850">
    <property type="entry name" value="GLY_RADICAL_1"/>
    <property type="match status" value="1"/>
</dbReference>
<dbReference type="InterPro" id="IPR001150">
    <property type="entry name" value="Gly_radical"/>
</dbReference>
<dbReference type="InterPro" id="IPR050244">
    <property type="entry name" value="Auton_GlycylRad_Cofactor"/>
</dbReference>
<feature type="domain" description="Glycine radical" evidence="2">
    <location>
        <begin position="1"/>
        <end position="66"/>
    </location>
</feature>
<keyword evidence="3" id="KW-0808">Transferase</keyword>
<dbReference type="PANTHER" id="PTHR30191">
    <property type="entry name" value="FORMATE ACETYLTRANSFERASE"/>
    <property type="match status" value="1"/>
</dbReference>
<reference evidence="3" key="1">
    <citation type="submission" date="2019-08" db="EMBL/GenBank/DDBJ databases">
        <authorList>
            <person name="Kucharzyk K."/>
            <person name="Murdoch R.W."/>
            <person name="Higgins S."/>
            <person name="Loffler F."/>
        </authorList>
    </citation>
    <scope>NUCLEOTIDE SEQUENCE</scope>
</reference>
<dbReference type="AlphaFoldDB" id="A0A645E925"/>
<dbReference type="GO" id="GO:0008861">
    <property type="term" value="F:formate C-acetyltransferase activity"/>
    <property type="evidence" value="ECO:0007669"/>
    <property type="project" value="UniProtKB-EC"/>
</dbReference>
<dbReference type="InterPro" id="IPR019777">
    <property type="entry name" value="Form_AcTrfase_GR_CS"/>
</dbReference>
<dbReference type="PROSITE" id="PS51149">
    <property type="entry name" value="GLY_RADICAL_2"/>
    <property type="match status" value="1"/>
</dbReference>
<dbReference type="Gene3D" id="3.20.70.20">
    <property type="match status" value="1"/>
</dbReference>
<dbReference type="PANTHER" id="PTHR30191:SF0">
    <property type="entry name" value="FORMATE ACETYLTRANSFERASE 1"/>
    <property type="match status" value="1"/>
</dbReference>
<evidence type="ECO:0000259" key="2">
    <source>
        <dbReference type="PROSITE" id="PS51149"/>
    </source>
</evidence>
<proteinExistence type="predicted"/>
<keyword evidence="3" id="KW-0012">Acyltransferase</keyword>
<comment type="caution">
    <text evidence="3">The sequence shown here is derived from an EMBL/GenBank/DDBJ whole genome shotgun (WGS) entry which is preliminary data.</text>
</comment>
<gene>
    <name evidence="3" type="primary">pflB_18</name>
    <name evidence="3" type="ORF">SDC9_144825</name>
</gene>
<evidence type="ECO:0000256" key="1">
    <source>
        <dbReference type="ARBA" id="ARBA00022818"/>
    </source>
</evidence>
<evidence type="ECO:0000313" key="3">
    <source>
        <dbReference type="EMBL" id="MPM97648.1"/>
    </source>
</evidence>
<dbReference type="GO" id="GO:0005829">
    <property type="term" value="C:cytosol"/>
    <property type="evidence" value="ECO:0007669"/>
    <property type="project" value="TreeGrafter"/>
</dbReference>
<dbReference type="EC" id="2.3.1.54" evidence="3"/>
<sequence>MDGYFGQSAFHLNVNVLNRAMLLDAVEHPEKYPTLTIRVSGYAVNFNRLTKAQQMEVISRTFHETM</sequence>